<gene>
    <name evidence="1" type="ORF">BV22DRAFT_785324</name>
</gene>
<dbReference type="Proteomes" id="UP000790709">
    <property type="component" value="Unassembled WGS sequence"/>
</dbReference>
<evidence type="ECO:0000313" key="1">
    <source>
        <dbReference type="EMBL" id="KAH7920667.1"/>
    </source>
</evidence>
<proteinExistence type="predicted"/>
<accession>A0ACB8B5J9</accession>
<sequence>MKFASAVLSLATLAVPCFAQTYSLTYDTLYDNNTLSLDYVACSDGTYGLITKGFTTVGELPTWPFVGGVYAVTGWDSAACGTCWEVTYGNTTLAVTAIDTAADGFNLSLEAMNALTGELAEELGRVEVTATQVASSVCGITS</sequence>
<comment type="caution">
    <text evidence="1">The sequence shown here is derived from an EMBL/GenBank/DDBJ whole genome shotgun (WGS) entry which is preliminary data.</text>
</comment>
<keyword evidence="2" id="KW-1185">Reference proteome</keyword>
<dbReference type="EMBL" id="MU266565">
    <property type="protein sequence ID" value="KAH7920667.1"/>
    <property type="molecule type" value="Genomic_DNA"/>
</dbReference>
<name>A0ACB8B5J9_9AGAM</name>
<reference evidence="1" key="1">
    <citation type="journal article" date="2021" name="New Phytol.">
        <title>Evolutionary innovations through gain and loss of genes in the ectomycorrhizal Boletales.</title>
        <authorList>
            <person name="Wu G."/>
            <person name="Miyauchi S."/>
            <person name="Morin E."/>
            <person name="Kuo A."/>
            <person name="Drula E."/>
            <person name="Varga T."/>
            <person name="Kohler A."/>
            <person name="Feng B."/>
            <person name="Cao Y."/>
            <person name="Lipzen A."/>
            <person name="Daum C."/>
            <person name="Hundley H."/>
            <person name="Pangilinan J."/>
            <person name="Johnson J."/>
            <person name="Barry K."/>
            <person name="LaButti K."/>
            <person name="Ng V."/>
            <person name="Ahrendt S."/>
            <person name="Min B."/>
            <person name="Choi I.G."/>
            <person name="Park H."/>
            <person name="Plett J.M."/>
            <person name="Magnuson J."/>
            <person name="Spatafora J.W."/>
            <person name="Nagy L.G."/>
            <person name="Henrissat B."/>
            <person name="Grigoriev I.V."/>
            <person name="Yang Z.L."/>
            <person name="Xu J."/>
            <person name="Martin F.M."/>
        </authorList>
    </citation>
    <scope>NUCLEOTIDE SEQUENCE</scope>
    <source>
        <strain evidence="1">KUC20120723A-06</strain>
    </source>
</reference>
<protein>
    <submittedName>
        <fullName evidence="1">Cerato-platanin</fullName>
    </submittedName>
</protein>
<evidence type="ECO:0000313" key="2">
    <source>
        <dbReference type="Proteomes" id="UP000790709"/>
    </source>
</evidence>
<organism evidence="1 2">
    <name type="scientific">Leucogyrophana mollusca</name>
    <dbReference type="NCBI Taxonomy" id="85980"/>
    <lineage>
        <taxon>Eukaryota</taxon>
        <taxon>Fungi</taxon>
        <taxon>Dikarya</taxon>
        <taxon>Basidiomycota</taxon>
        <taxon>Agaricomycotina</taxon>
        <taxon>Agaricomycetes</taxon>
        <taxon>Agaricomycetidae</taxon>
        <taxon>Boletales</taxon>
        <taxon>Boletales incertae sedis</taxon>
        <taxon>Leucogyrophana</taxon>
    </lineage>
</organism>